<keyword evidence="2" id="KW-0012">Acyltransferase</keyword>
<protein>
    <submittedName>
        <fullName evidence="2">GNAT family N-acetyltransferase</fullName>
        <ecNumber evidence="2">2.3.-.-</ecNumber>
    </submittedName>
</protein>
<proteinExistence type="predicted"/>
<dbReference type="SUPFAM" id="SSF55729">
    <property type="entry name" value="Acyl-CoA N-acyltransferases (Nat)"/>
    <property type="match status" value="1"/>
</dbReference>
<keyword evidence="3" id="KW-1185">Reference proteome</keyword>
<reference evidence="3" key="1">
    <citation type="journal article" date="2019" name="Int. J. Syst. Evol. Microbiol.">
        <title>The Global Catalogue of Microorganisms (GCM) 10K type strain sequencing project: providing services to taxonomists for standard genome sequencing and annotation.</title>
        <authorList>
            <consortium name="The Broad Institute Genomics Platform"/>
            <consortium name="The Broad Institute Genome Sequencing Center for Infectious Disease"/>
            <person name="Wu L."/>
            <person name="Ma J."/>
        </authorList>
    </citation>
    <scope>NUCLEOTIDE SEQUENCE [LARGE SCALE GENOMIC DNA]</scope>
    <source>
        <strain evidence="3">CCUG 49339</strain>
    </source>
</reference>
<name>A0ABW4LQF7_9BACI</name>
<evidence type="ECO:0000313" key="2">
    <source>
        <dbReference type="EMBL" id="MFD1737282.1"/>
    </source>
</evidence>
<sequence length="86" mass="9970">MKNGKFMAEIGFDLAKNYWDKGLMSEALLEVISFGFTKMDLDIIDATVEVENEKSIQLLTRLGFIRNTELQDNLIYFYLPKQKQSV</sequence>
<dbReference type="PROSITE" id="PS51186">
    <property type="entry name" value="GNAT"/>
    <property type="match status" value="1"/>
</dbReference>
<keyword evidence="2" id="KW-0808">Transferase</keyword>
<dbReference type="Pfam" id="PF13302">
    <property type="entry name" value="Acetyltransf_3"/>
    <property type="match status" value="1"/>
</dbReference>
<comment type="caution">
    <text evidence="2">The sequence shown here is derived from an EMBL/GenBank/DDBJ whole genome shotgun (WGS) entry which is preliminary data.</text>
</comment>
<dbReference type="InterPro" id="IPR016181">
    <property type="entry name" value="Acyl_CoA_acyltransferase"/>
</dbReference>
<dbReference type="EMBL" id="JBHUEM010000020">
    <property type="protein sequence ID" value="MFD1737282.1"/>
    <property type="molecule type" value="Genomic_DNA"/>
</dbReference>
<evidence type="ECO:0000259" key="1">
    <source>
        <dbReference type="PROSITE" id="PS51186"/>
    </source>
</evidence>
<dbReference type="InterPro" id="IPR000182">
    <property type="entry name" value="GNAT_dom"/>
</dbReference>
<accession>A0ABW4LQF7</accession>
<dbReference type="PANTHER" id="PTHR43792">
    <property type="entry name" value="GNAT FAMILY, PUTATIVE (AFU_ORTHOLOGUE AFUA_3G00765)-RELATED-RELATED"/>
    <property type="match status" value="1"/>
</dbReference>
<dbReference type="InterPro" id="IPR051531">
    <property type="entry name" value="N-acetyltransferase"/>
</dbReference>
<dbReference type="Gene3D" id="3.40.630.30">
    <property type="match status" value="1"/>
</dbReference>
<feature type="domain" description="N-acetyltransferase" evidence="1">
    <location>
        <begin position="1"/>
        <end position="82"/>
    </location>
</feature>
<dbReference type="EC" id="2.3.-.-" evidence="2"/>
<dbReference type="PANTHER" id="PTHR43792:SF9">
    <property type="entry name" value="RIBOSOMAL-PROTEIN-ALANINE ACETYLTRANSFERASE"/>
    <property type="match status" value="1"/>
</dbReference>
<dbReference type="RefSeq" id="WP_377928485.1">
    <property type="nucleotide sequence ID" value="NZ_JBHUEM010000020.1"/>
</dbReference>
<dbReference type="Proteomes" id="UP001597214">
    <property type="component" value="Unassembled WGS sequence"/>
</dbReference>
<evidence type="ECO:0000313" key="3">
    <source>
        <dbReference type="Proteomes" id="UP001597214"/>
    </source>
</evidence>
<dbReference type="GO" id="GO:0016746">
    <property type="term" value="F:acyltransferase activity"/>
    <property type="evidence" value="ECO:0007669"/>
    <property type="project" value="UniProtKB-KW"/>
</dbReference>
<gene>
    <name evidence="2" type="ORF">ACFSCX_12030</name>
</gene>
<organism evidence="2 3">
    <name type="scientific">Bacillus salitolerans</name>
    <dbReference type="NCBI Taxonomy" id="1437434"/>
    <lineage>
        <taxon>Bacteria</taxon>
        <taxon>Bacillati</taxon>
        <taxon>Bacillota</taxon>
        <taxon>Bacilli</taxon>
        <taxon>Bacillales</taxon>
        <taxon>Bacillaceae</taxon>
        <taxon>Bacillus</taxon>
    </lineage>
</organism>